<evidence type="ECO:0000313" key="3">
    <source>
        <dbReference type="Proteomes" id="UP000290289"/>
    </source>
</evidence>
<dbReference type="EMBL" id="RDQH01000335">
    <property type="protein sequence ID" value="RXH89964.1"/>
    <property type="molecule type" value="Genomic_DNA"/>
</dbReference>
<reference evidence="2 3" key="1">
    <citation type="submission" date="2018-10" db="EMBL/GenBank/DDBJ databases">
        <title>A high-quality apple genome assembly.</title>
        <authorList>
            <person name="Hu J."/>
        </authorList>
    </citation>
    <scope>NUCLEOTIDE SEQUENCE [LARGE SCALE GENOMIC DNA]</scope>
    <source>
        <strain evidence="3">cv. HFTH1</strain>
        <tissue evidence="2">Young leaf</tissue>
    </source>
</reference>
<feature type="region of interest" description="Disordered" evidence="1">
    <location>
        <begin position="1"/>
        <end position="20"/>
    </location>
</feature>
<evidence type="ECO:0000256" key="1">
    <source>
        <dbReference type="SAM" id="MobiDB-lite"/>
    </source>
</evidence>
<gene>
    <name evidence="2" type="ORF">DVH24_032321</name>
</gene>
<evidence type="ECO:0000313" key="2">
    <source>
        <dbReference type="EMBL" id="RXH89964.1"/>
    </source>
</evidence>
<dbReference type="AlphaFoldDB" id="A0A498J6Z6"/>
<organism evidence="2 3">
    <name type="scientific">Malus domestica</name>
    <name type="common">Apple</name>
    <name type="synonym">Pyrus malus</name>
    <dbReference type="NCBI Taxonomy" id="3750"/>
    <lineage>
        <taxon>Eukaryota</taxon>
        <taxon>Viridiplantae</taxon>
        <taxon>Streptophyta</taxon>
        <taxon>Embryophyta</taxon>
        <taxon>Tracheophyta</taxon>
        <taxon>Spermatophyta</taxon>
        <taxon>Magnoliopsida</taxon>
        <taxon>eudicotyledons</taxon>
        <taxon>Gunneridae</taxon>
        <taxon>Pentapetalae</taxon>
        <taxon>rosids</taxon>
        <taxon>fabids</taxon>
        <taxon>Rosales</taxon>
        <taxon>Rosaceae</taxon>
        <taxon>Amygdaloideae</taxon>
        <taxon>Maleae</taxon>
        <taxon>Malus</taxon>
    </lineage>
</organism>
<dbReference type="Proteomes" id="UP000290289">
    <property type="component" value="Chromosome 9"/>
</dbReference>
<comment type="caution">
    <text evidence="2">The sequence shown here is derived from an EMBL/GenBank/DDBJ whole genome shotgun (WGS) entry which is preliminary data.</text>
</comment>
<proteinExistence type="predicted"/>
<name>A0A498J6Z6_MALDO</name>
<keyword evidence="3" id="KW-1185">Reference proteome</keyword>
<accession>A0A498J6Z6</accession>
<protein>
    <submittedName>
        <fullName evidence="2">Uncharacterized protein</fullName>
    </submittedName>
</protein>
<sequence>MHLRTDGHGSLIGTSRGGLDQPEEIHGIKLQRHGAELLDLIGTSRGGLDPEEIHGIKLQQGGSESGDFVDFVGLQLENQGRSHNGVNGVARPLGSHGNNLRGPLELLVRPLGAAGATSWSCTPRVR</sequence>